<dbReference type="RefSeq" id="XP_015702855.1">
    <property type="nucleotide sequence ID" value="XM_015847552.1"/>
</dbReference>
<dbReference type="KEGG" id="pbl:PAAG_12000"/>
<protein>
    <submittedName>
        <fullName evidence="2">Uncharacterized protein</fullName>
    </submittedName>
</protein>
<dbReference type="HOGENOM" id="CLU_2197713_0_0_1"/>
<feature type="compositionally biased region" description="Basic and acidic residues" evidence="1">
    <location>
        <begin position="92"/>
        <end position="102"/>
    </location>
</feature>
<evidence type="ECO:0000313" key="2">
    <source>
        <dbReference type="EMBL" id="KGQ01320.1"/>
    </source>
</evidence>
<name>A0A0A2V596_PARBA</name>
<feature type="region of interest" description="Disordered" evidence="1">
    <location>
        <begin position="61"/>
        <end position="108"/>
    </location>
</feature>
<organism evidence="2 3">
    <name type="scientific">Paracoccidioides lutzii (strain ATCC MYA-826 / Pb01)</name>
    <name type="common">Paracoccidioides brasiliensis</name>
    <dbReference type="NCBI Taxonomy" id="502779"/>
    <lineage>
        <taxon>Eukaryota</taxon>
        <taxon>Fungi</taxon>
        <taxon>Dikarya</taxon>
        <taxon>Ascomycota</taxon>
        <taxon>Pezizomycotina</taxon>
        <taxon>Eurotiomycetes</taxon>
        <taxon>Eurotiomycetidae</taxon>
        <taxon>Onygenales</taxon>
        <taxon>Ajellomycetaceae</taxon>
        <taxon>Paracoccidioides</taxon>
    </lineage>
</organism>
<feature type="compositionally biased region" description="Basic residues" evidence="1">
    <location>
        <begin position="61"/>
        <end position="73"/>
    </location>
</feature>
<evidence type="ECO:0000313" key="3">
    <source>
        <dbReference type="Proteomes" id="UP000002059"/>
    </source>
</evidence>
<dbReference type="Proteomes" id="UP000002059">
    <property type="component" value="Partially assembled WGS sequence"/>
</dbReference>
<gene>
    <name evidence="2" type="ORF">PAAG_12000</name>
</gene>
<evidence type="ECO:0000256" key="1">
    <source>
        <dbReference type="SAM" id="MobiDB-lite"/>
    </source>
</evidence>
<keyword evidence="3" id="KW-1185">Reference proteome</keyword>
<dbReference type="EMBL" id="KN294004">
    <property type="protein sequence ID" value="KGQ01320.1"/>
    <property type="molecule type" value="Genomic_DNA"/>
</dbReference>
<sequence length="108" mass="12427">MLFPSIAINQTEFNSKPPTKNTALADRDNHPHDAYLMLGLDEIRFNSRGSNDLWVEDCHFRPHSPRPHHRRQTAKQIPASRQGSDDESDVSEIWKETYKDLVNEGQGD</sequence>
<accession>A0A0A2V596</accession>
<dbReference type="AlphaFoldDB" id="A0A0A2V596"/>
<dbReference type="GeneID" id="26970801"/>
<dbReference type="OrthoDB" id="4501855at2759"/>
<feature type="region of interest" description="Disordered" evidence="1">
    <location>
        <begin position="1"/>
        <end position="27"/>
    </location>
</feature>
<proteinExistence type="predicted"/>
<feature type="compositionally biased region" description="Polar residues" evidence="1">
    <location>
        <begin position="7"/>
        <end position="22"/>
    </location>
</feature>
<reference evidence="2 3" key="1">
    <citation type="journal article" date="2011" name="PLoS Genet.">
        <title>Comparative genomic analysis of human fungal pathogens causing paracoccidioidomycosis.</title>
        <authorList>
            <person name="Desjardins C.A."/>
            <person name="Champion M.D."/>
            <person name="Holder J.W."/>
            <person name="Muszewska A."/>
            <person name="Goldberg J."/>
            <person name="Bailao A.M."/>
            <person name="Brigido M.M."/>
            <person name="Ferreira M.E."/>
            <person name="Garcia A.M."/>
            <person name="Grynberg M."/>
            <person name="Gujja S."/>
            <person name="Heiman D.I."/>
            <person name="Henn M.R."/>
            <person name="Kodira C.D."/>
            <person name="Leon-Narvaez H."/>
            <person name="Longo L.V."/>
            <person name="Ma L.J."/>
            <person name="Malavazi I."/>
            <person name="Matsuo A.L."/>
            <person name="Morais F.V."/>
            <person name="Pereira M."/>
            <person name="Rodriguez-Brito S."/>
            <person name="Sakthikumar S."/>
            <person name="Salem-Izacc S.M."/>
            <person name="Sykes S.M."/>
            <person name="Teixeira M.M."/>
            <person name="Vallejo M.C."/>
            <person name="Walter M.E."/>
            <person name="Yandava C."/>
            <person name="Young S."/>
            <person name="Zeng Q."/>
            <person name="Zucker J."/>
            <person name="Felipe M.S."/>
            <person name="Goldman G.H."/>
            <person name="Haas B.J."/>
            <person name="McEwen J.G."/>
            <person name="Nino-Vega G."/>
            <person name="Puccia R."/>
            <person name="San-Blas G."/>
            <person name="Soares C.M."/>
            <person name="Birren B.W."/>
            <person name="Cuomo C.A."/>
        </authorList>
    </citation>
    <scope>NUCLEOTIDE SEQUENCE [LARGE SCALE GENOMIC DNA]</scope>
    <source>
        <strain evidence="3">ATCC MYA-826 / Pb01</strain>
    </source>
</reference>
<dbReference type="VEuPathDB" id="FungiDB:PAAG_12000"/>